<sequence>MATEKEKMLRGELYYAFSPELCAARARTEKACRAYNNAGEISRRKQVELWRNIIDDKTPLPPQLDDPEEDEEQFKDDPIVLPPFSVEYGWNLTVGKGGYINYNCNVSDICKITIGDRTLIGPNVSFFGASHPLDPAIRNGVEGPELGKEIHVGDDVWIGGNVTLLPGITVGRGAVIGAGSVVTKDVPPFTVVAGNPARIIKKIESEWNNTEEEEEEKEKEKKQA</sequence>
<dbReference type="Proteomes" id="UP000242877">
    <property type="component" value="Unassembled WGS sequence"/>
</dbReference>
<dbReference type="SMART" id="SM01266">
    <property type="entry name" value="Mac"/>
    <property type="match status" value="1"/>
</dbReference>
<dbReference type="GO" id="GO:0008374">
    <property type="term" value="F:O-acyltransferase activity"/>
    <property type="evidence" value="ECO:0007669"/>
    <property type="project" value="TreeGrafter"/>
</dbReference>
<dbReference type="AlphaFoldDB" id="A0A167WDJ9"/>
<dbReference type="PANTHER" id="PTHR23416:SF54">
    <property type="entry name" value="ACETYLTRANSFERASE, CYSE_LACA_LPXA_NODL FAMILY (AFU_ORTHOLOGUE AFUA_2G08430)-RELATED"/>
    <property type="match status" value="1"/>
</dbReference>
<dbReference type="Pfam" id="PF12464">
    <property type="entry name" value="Mac"/>
    <property type="match status" value="1"/>
</dbReference>
<dbReference type="VEuPathDB" id="FungiDB:AAP_04805"/>
<dbReference type="OrthoDB" id="25818at2759"/>
<dbReference type="PROSITE" id="PS00101">
    <property type="entry name" value="HEXAPEP_TRANSFERASES"/>
    <property type="match status" value="1"/>
</dbReference>
<accession>A0A167WDJ9</accession>
<organism evidence="4 5">
    <name type="scientific">Ascosphaera apis ARSEF 7405</name>
    <dbReference type="NCBI Taxonomy" id="392613"/>
    <lineage>
        <taxon>Eukaryota</taxon>
        <taxon>Fungi</taxon>
        <taxon>Dikarya</taxon>
        <taxon>Ascomycota</taxon>
        <taxon>Pezizomycotina</taxon>
        <taxon>Eurotiomycetes</taxon>
        <taxon>Eurotiomycetidae</taxon>
        <taxon>Onygenales</taxon>
        <taxon>Ascosphaeraceae</taxon>
        <taxon>Ascosphaera</taxon>
    </lineage>
</organism>
<dbReference type="EMBL" id="AZGZ01000024">
    <property type="protein sequence ID" value="KZZ88707.1"/>
    <property type="molecule type" value="Genomic_DNA"/>
</dbReference>
<feature type="domain" description="Maltose/galactoside acetyltransferase" evidence="3">
    <location>
        <begin position="5"/>
        <end position="59"/>
    </location>
</feature>
<dbReference type="GO" id="GO:0016407">
    <property type="term" value="F:acetyltransferase activity"/>
    <property type="evidence" value="ECO:0007669"/>
    <property type="project" value="InterPro"/>
</dbReference>
<comment type="similarity">
    <text evidence="1">Belongs to the transferase hexapeptide repeat family.</text>
</comment>
<evidence type="ECO:0000259" key="3">
    <source>
        <dbReference type="SMART" id="SM01266"/>
    </source>
</evidence>
<comment type="caution">
    <text evidence="4">The sequence shown here is derived from an EMBL/GenBank/DDBJ whole genome shotgun (WGS) entry which is preliminary data.</text>
</comment>
<name>A0A167WDJ9_9EURO</name>
<evidence type="ECO:0000313" key="5">
    <source>
        <dbReference type="Proteomes" id="UP000242877"/>
    </source>
</evidence>
<proteinExistence type="inferred from homology"/>
<keyword evidence="2 4" id="KW-0808">Transferase</keyword>
<dbReference type="InterPro" id="IPR051159">
    <property type="entry name" value="Hexapeptide_acetyltransf"/>
</dbReference>
<dbReference type="InterPro" id="IPR011004">
    <property type="entry name" value="Trimer_LpxA-like_sf"/>
</dbReference>
<dbReference type="Gene3D" id="2.160.10.10">
    <property type="entry name" value="Hexapeptide repeat proteins"/>
    <property type="match status" value="1"/>
</dbReference>
<evidence type="ECO:0000313" key="4">
    <source>
        <dbReference type="EMBL" id="KZZ88707.1"/>
    </source>
</evidence>
<reference evidence="4 5" key="1">
    <citation type="journal article" date="2016" name="Genome Biol. Evol.">
        <title>Divergent and convergent evolution of fungal pathogenicity.</title>
        <authorList>
            <person name="Shang Y."/>
            <person name="Xiao G."/>
            <person name="Zheng P."/>
            <person name="Cen K."/>
            <person name="Zhan S."/>
            <person name="Wang C."/>
        </authorList>
    </citation>
    <scope>NUCLEOTIDE SEQUENCE [LARGE SCALE GENOMIC DNA]</scope>
    <source>
        <strain evidence="4 5">ARSEF 7405</strain>
    </source>
</reference>
<dbReference type="InterPro" id="IPR001451">
    <property type="entry name" value="Hexapep"/>
</dbReference>
<dbReference type="Pfam" id="PF00132">
    <property type="entry name" value="Hexapep"/>
    <property type="match status" value="1"/>
</dbReference>
<dbReference type="InterPro" id="IPR024688">
    <property type="entry name" value="Mac_dom"/>
</dbReference>
<dbReference type="InterPro" id="IPR018357">
    <property type="entry name" value="Hexapep_transf_CS"/>
</dbReference>
<dbReference type="CDD" id="cd03357">
    <property type="entry name" value="LbH_MAT_GAT"/>
    <property type="match status" value="1"/>
</dbReference>
<dbReference type="SUPFAM" id="SSF51161">
    <property type="entry name" value="Trimeric LpxA-like enzymes"/>
    <property type="match status" value="1"/>
</dbReference>
<gene>
    <name evidence="4" type="ORF">AAP_04805</name>
</gene>
<keyword evidence="5" id="KW-1185">Reference proteome</keyword>
<protein>
    <submittedName>
        <fullName evidence="4">Maltose O-acetyltransferase</fullName>
    </submittedName>
</protein>
<evidence type="ECO:0000256" key="1">
    <source>
        <dbReference type="ARBA" id="ARBA00007274"/>
    </source>
</evidence>
<dbReference type="PANTHER" id="PTHR23416">
    <property type="entry name" value="SIALIC ACID SYNTHASE-RELATED"/>
    <property type="match status" value="1"/>
</dbReference>
<evidence type="ECO:0000256" key="2">
    <source>
        <dbReference type="ARBA" id="ARBA00022679"/>
    </source>
</evidence>